<dbReference type="EMBL" id="LCHK01000023">
    <property type="protein sequence ID" value="KKT32168.1"/>
    <property type="molecule type" value="Genomic_DNA"/>
</dbReference>
<organism evidence="2 3">
    <name type="scientific">Candidatus Woesebacteria bacterium GW2011_GWB1_44_11</name>
    <dbReference type="NCBI Taxonomy" id="1618579"/>
    <lineage>
        <taxon>Bacteria</taxon>
        <taxon>Candidatus Woeseibacteriota</taxon>
    </lineage>
</organism>
<sequence>MNANIVIGLLVILTVSVSVSMFCIFLRLTDIEVDLANIASELKIANNKK</sequence>
<keyword evidence="1" id="KW-1133">Transmembrane helix</keyword>
<keyword evidence="1" id="KW-0812">Transmembrane</keyword>
<gene>
    <name evidence="2" type="ORF">UW20_C0023G0001</name>
</gene>
<reference evidence="2 3" key="1">
    <citation type="journal article" date="2015" name="Nature">
        <title>rRNA introns, odd ribosomes, and small enigmatic genomes across a large radiation of phyla.</title>
        <authorList>
            <person name="Brown C.T."/>
            <person name="Hug L.A."/>
            <person name="Thomas B.C."/>
            <person name="Sharon I."/>
            <person name="Castelle C.J."/>
            <person name="Singh A."/>
            <person name="Wilkins M.J."/>
            <person name="Williams K.H."/>
            <person name="Banfield J.F."/>
        </authorList>
    </citation>
    <scope>NUCLEOTIDE SEQUENCE [LARGE SCALE GENOMIC DNA]</scope>
</reference>
<comment type="caution">
    <text evidence="2">The sequence shown here is derived from an EMBL/GenBank/DDBJ whole genome shotgun (WGS) entry which is preliminary data.</text>
</comment>
<evidence type="ECO:0000256" key="1">
    <source>
        <dbReference type="SAM" id="Phobius"/>
    </source>
</evidence>
<protein>
    <submittedName>
        <fullName evidence="2">Uncharacterized protein</fullName>
    </submittedName>
</protein>
<accession>A0A837I4J3</accession>
<proteinExistence type="predicted"/>
<dbReference type="Proteomes" id="UP000034012">
    <property type="component" value="Unassembled WGS sequence"/>
</dbReference>
<feature type="transmembrane region" description="Helical" evidence="1">
    <location>
        <begin position="6"/>
        <end position="26"/>
    </location>
</feature>
<keyword evidence="1" id="KW-0472">Membrane</keyword>
<evidence type="ECO:0000313" key="2">
    <source>
        <dbReference type="EMBL" id="KKT32168.1"/>
    </source>
</evidence>
<dbReference type="AlphaFoldDB" id="A0A837I4J3"/>
<evidence type="ECO:0000313" key="3">
    <source>
        <dbReference type="Proteomes" id="UP000034012"/>
    </source>
</evidence>
<name>A0A837I4J3_9BACT</name>